<name>A0A164QRT6_BACCE</name>
<comment type="caution">
    <text evidence="4">The sequence shown here is derived from an EMBL/GenBank/DDBJ whole genome shotgun (WGS) entry which is preliminary data.</text>
</comment>
<comment type="similarity">
    <text evidence="2">Belongs to the FliE family.</text>
</comment>
<dbReference type="PATRIC" id="fig|1396.535.peg.4303"/>
<dbReference type="EMBL" id="LJKE01000015">
    <property type="protein sequence ID" value="KZD72090.1"/>
    <property type="molecule type" value="Genomic_DNA"/>
</dbReference>
<evidence type="ECO:0008006" key="6">
    <source>
        <dbReference type="Google" id="ProtNLM"/>
    </source>
</evidence>
<proteinExistence type="inferred from homology"/>
<dbReference type="GO" id="GO:0071973">
    <property type="term" value="P:bacterial-type flagellum-dependent cell motility"/>
    <property type="evidence" value="ECO:0007669"/>
    <property type="project" value="InterPro"/>
</dbReference>
<dbReference type="GO" id="GO:0005198">
    <property type="term" value="F:structural molecule activity"/>
    <property type="evidence" value="ECO:0007669"/>
    <property type="project" value="InterPro"/>
</dbReference>
<dbReference type="GO" id="GO:0009425">
    <property type="term" value="C:bacterial-type flagellum basal body"/>
    <property type="evidence" value="ECO:0007669"/>
    <property type="project" value="UniProtKB-SubCell"/>
</dbReference>
<accession>A0A164QRT6</accession>
<evidence type="ECO:0000256" key="3">
    <source>
        <dbReference type="ARBA" id="ARBA00023143"/>
    </source>
</evidence>
<dbReference type="AlphaFoldDB" id="A0A164QRT6"/>
<dbReference type="Pfam" id="PF02049">
    <property type="entry name" value="FliE"/>
    <property type="match status" value="1"/>
</dbReference>
<evidence type="ECO:0000313" key="4">
    <source>
        <dbReference type="EMBL" id="KZD72090.1"/>
    </source>
</evidence>
<keyword evidence="3" id="KW-0975">Bacterial flagellum</keyword>
<dbReference type="Proteomes" id="UP000076482">
    <property type="component" value="Unassembled WGS sequence"/>
</dbReference>
<protein>
    <recommendedName>
        <fullName evidence="6">Flagellar hook-basal body complex protein FliE</fullName>
    </recommendedName>
</protein>
<dbReference type="GO" id="GO:0003774">
    <property type="term" value="F:cytoskeletal motor activity"/>
    <property type="evidence" value="ECO:0007669"/>
    <property type="project" value="InterPro"/>
</dbReference>
<evidence type="ECO:0000313" key="5">
    <source>
        <dbReference type="Proteomes" id="UP000076482"/>
    </source>
</evidence>
<gene>
    <name evidence="4" type="ORF">B4088_0551</name>
</gene>
<evidence type="ECO:0000256" key="2">
    <source>
        <dbReference type="ARBA" id="ARBA00009272"/>
    </source>
</evidence>
<dbReference type="InterPro" id="IPR001624">
    <property type="entry name" value="FliE"/>
</dbReference>
<comment type="subcellular location">
    <subcellularLocation>
        <location evidence="1">Bacterial flagellum basal body</location>
    </subcellularLocation>
</comment>
<dbReference type="RefSeq" id="WP_161940823.1">
    <property type="nucleotide sequence ID" value="NZ_LJKE01000015.1"/>
</dbReference>
<dbReference type="PANTHER" id="PTHR34653:SF1">
    <property type="entry name" value="FLAGELLAR HOOK-BASAL BODY COMPLEX PROTEIN FLIE"/>
    <property type="match status" value="1"/>
</dbReference>
<sequence length="100" mass="11314">MKLNPIYNSPIESIHQNFLNGSKQTEGTNDFGDVFRNGLNALNNQELKGQNMMQEVLQGKSEQTHQALIEMEETSYKFGVAVKVRDKVIEMINQVQSGQI</sequence>
<reference evidence="4 5" key="1">
    <citation type="submission" date="2015-09" db="EMBL/GenBank/DDBJ databases">
        <title>Bacillus cereus food isolates.</title>
        <authorList>
            <person name="Boekhorst J."/>
        </authorList>
    </citation>
    <scope>NUCLEOTIDE SEQUENCE [LARGE SCALE GENOMIC DNA]</scope>
    <source>
        <strain evidence="4 5">B4088</strain>
    </source>
</reference>
<dbReference type="PANTHER" id="PTHR34653">
    <property type="match status" value="1"/>
</dbReference>
<evidence type="ECO:0000256" key="1">
    <source>
        <dbReference type="ARBA" id="ARBA00004117"/>
    </source>
</evidence>
<organism evidence="4 5">
    <name type="scientific">Bacillus cereus</name>
    <dbReference type="NCBI Taxonomy" id="1396"/>
    <lineage>
        <taxon>Bacteria</taxon>
        <taxon>Bacillati</taxon>
        <taxon>Bacillota</taxon>
        <taxon>Bacilli</taxon>
        <taxon>Bacillales</taxon>
        <taxon>Bacillaceae</taxon>
        <taxon>Bacillus</taxon>
        <taxon>Bacillus cereus group</taxon>
    </lineage>
</organism>